<evidence type="ECO:0000256" key="1">
    <source>
        <dbReference type="SAM" id="MobiDB-lite"/>
    </source>
</evidence>
<feature type="compositionally biased region" description="Basic and acidic residues" evidence="1">
    <location>
        <begin position="24"/>
        <end position="34"/>
    </location>
</feature>
<evidence type="ECO:0000313" key="3">
    <source>
        <dbReference type="Proteomes" id="UP000269221"/>
    </source>
</evidence>
<evidence type="ECO:0000313" key="2">
    <source>
        <dbReference type="EMBL" id="RMC19362.1"/>
    </source>
</evidence>
<organism evidence="2 3">
    <name type="scientific">Hirundo rustica rustica</name>
    <dbReference type="NCBI Taxonomy" id="333673"/>
    <lineage>
        <taxon>Eukaryota</taxon>
        <taxon>Metazoa</taxon>
        <taxon>Chordata</taxon>
        <taxon>Craniata</taxon>
        <taxon>Vertebrata</taxon>
        <taxon>Euteleostomi</taxon>
        <taxon>Archelosauria</taxon>
        <taxon>Archosauria</taxon>
        <taxon>Dinosauria</taxon>
        <taxon>Saurischia</taxon>
        <taxon>Theropoda</taxon>
        <taxon>Coelurosauria</taxon>
        <taxon>Aves</taxon>
        <taxon>Neognathae</taxon>
        <taxon>Neoaves</taxon>
        <taxon>Telluraves</taxon>
        <taxon>Australaves</taxon>
        <taxon>Passeriformes</taxon>
        <taxon>Sylvioidea</taxon>
        <taxon>Hirundinidae</taxon>
        <taxon>Hirundo</taxon>
    </lineage>
</organism>
<accession>A0A3M0L1D8</accession>
<sequence length="152" mass="17449">MAGSRARWIVLGRQGVSWQAEVAVPEKKQRRDPVSPKIQQDNEETPNSWILQQMIEFPGPDSFVNFFKKDKKNDSGNYRRVSLTSAPGKIMENITLLGIIEKHLKDRKAQHSTQHSSLTSAERREKITSLGLFVALFLMEFQIQLDFYMGRA</sequence>
<protein>
    <submittedName>
        <fullName evidence="2">Uncharacterized protein</fullName>
    </submittedName>
</protein>
<dbReference type="OrthoDB" id="416454at2759"/>
<gene>
    <name evidence="2" type="ORF">DUI87_03972</name>
</gene>
<proteinExistence type="predicted"/>
<dbReference type="EMBL" id="QRBI01000095">
    <property type="protein sequence ID" value="RMC19362.1"/>
    <property type="molecule type" value="Genomic_DNA"/>
</dbReference>
<keyword evidence="3" id="KW-1185">Reference proteome</keyword>
<comment type="caution">
    <text evidence="2">The sequence shown here is derived from an EMBL/GenBank/DDBJ whole genome shotgun (WGS) entry which is preliminary data.</text>
</comment>
<dbReference type="Proteomes" id="UP000269221">
    <property type="component" value="Unassembled WGS sequence"/>
</dbReference>
<feature type="region of interest" description="Disordered" evidence="1">
    <location>
        <begin position="24"/>
        <end position="45"/>
    </location>
</feature>
<name>A0A3M0L1D8_HIRRU</name>
<dbReference type="AlphaFoldDB" id="A0A3M0L1D8"/>
<reference evidence="2 3" key="1">
    <citation type="submission" date="2018-07" db="EMBL/GenBank/DDBJ databases">
        <title>A high quality draft genome assembly of the barn swallow (H. rustica rustica).</title>
        <authorList>
            <person name="Formenti G."/>
            <person name="Chiara M."/>
            <person name="Poveda L."/>
            <person name="Francoijs K.-J."/>
            <person name="Bonisoli-Alquati A."/>
            <person name="Canova L."/>
            <person name="Gianfranceschi L."/>
            <person name="Horner D.S."/>
            <person name="Saino N."/>
        </authorList>
    </citation>
    <scope>NUCLEOTIDE SEQUENCE [LARGE SCALE GENOMIC DNA]</scope>
    <source>
        <strain evidence="2">Chelidonia</strain>
        <tissue evidence="2">Blood</tissue>
    </source>
</reference>